<dbReference type="Proteomes" id="UP000503447">
    <property type="component" value="Chromosome"/>
</dbReference>
<proteinExistence type="predicted"/>
<dbReference type="RefSeq" id="WP_171469946.1">
    <property type="nucleotide sequence ID" value="NZ_CP053452.2"/>
</dbReference>
<evidence type="ECO:0000313" key="1">
    <source>
        <dbReference type="EMBL" id="QJW93822.1"/>
    </source>
</evidence>
<gene>
    <name evidence="1" type="ORF">FTUN_1333</name>
</gene>
<organism evidence="1 2">
    <name type="scientific">Frigoriglobus tundricola</name>
    <dbReference type="NCBI Taxonomy" id="2774151"/>
    <lineage>
        <taxon>Bacteria</taxon>
        <taxon>Pseudomonadati</taxon>
        <taxon>Planctomycetota</taxon>
        <taxon>Planctomycetia</taxon>
        <taxon>Gemmatales</taxon>
        <taxon>Gemmataceae</taxon>
        <taxon>Frigoriglobus</taxon>
    </lineage>
</organism>
<accession>A0A6M5YLE8</accession>
<dbReference type="EMBL" id="CP053452">
    <property type="protein sequence ID" value="QJW93822.1"/>
    <property type="molecule type" value="Genomic_DNA"/>
</dbReference>
<protein>
    <submittedName>
        <fullName evidence="1">Uncharacterized protein</fullName>
    </submittedName>
</protein>
<dbReference type="AlphaFoldDB" id="A0A6M5YLE8"/>
<name>A0A6M5YLE8_9BACT</name>
<sequence length="72" mass="7956">MTQELNVLALIKGDERFIFVYDDQSKGSLIDDIRHAAADPAVALNWFDASVLTERVRNPSAEPNPAADLLDD</sequence>
<evidence type="ECO:0000313" key="2">
    <source>
        <dbReference type="Proteomes" id="UP000503447"/>
    </source>
</evidence>
<dbReference type="KEGG" id="ftj:FTUN_1333"/>
<keyword evidence="2" id="KW-1185">Reference proteome</keyword>
<reference evidence="2" key="1">
    <citation type="submission" date="2020-05" db="EMBL/GenBank/DDBJ databases">
        <title>Frigoriglobus tundricola gen. nov., sp. nov., a psychrotolerant cellulolytic planctomycete of the family Gemmataceae with two divergent copies of 16S rRNA gene.</title>
        <authorList>
            <person name="Kulichevskaya I.S."/>
            <person name="Ivanova A.A."/>
            <person name="Naumoff D.G."/>
            <person name="Beletsky A.V."/>
            <person name="Rijpstra W.I.C."/>
            <person name="Sinninghe Damste J.S."/>
            <person name="Mardanov A.V."/>
            <person name="Ravin N.V."/>
            <person name="Dedysh S.N."/>
        </authorList>
    </citation>
    <scope>NUCLEOTIDE SEQUENCE [LARGE SCALE GENOMIC DNA]</scope>
    <source>
        <strain evidence="2">PL17</strain>
    </source>
</reference>